<dbReference type="InterPro" id="IPR011009">
    <property type="entry name" value="Kinase-like_dom_sf"/>
</dbReference>
<dbReference type="GO" id="GO:0016740">
    <property type="term" value="F:transferase activity"/>
    <property type="evidence" value="ECO:0007669"/>
    <property type="project" value="UniProtKB-KW"/>
</dbReference>
<evidence type="ECO:0000313" key="3">
    <source>
        <dbReference type="Proteomes" id="UP000077628"/>
    </source>
</evidence>
<comment type="caution">
    <text evidence="2">The sequence shown here is derived from an EMBL/GenBank/DDBJ whole genome shotgun (WGS) entry which is preliminary data.</text>
</comment>
<dbReference type="STRING" id="702114.A1355_20270"/>
<dbReference type="PANTHER" id="PTHR21064">
    <property type="entry name" value="AMINOGLYCOSIDE PHOSPHOTRANSFERASE DOMAIN-CONTAINING PROTEIN-RELATED"/>
    <property type="match status" value="1"/>
</dbReference>
<proteinExistence type="predicted"/>
<accession>A0A177P343</accession>
<dbReference type="SUPFAM" id="SSF56112">
    <property type="entry name" value="Protein kinase-like (PK-like)"/>
    <property type="match status" value="1"/>
</dbReference>
<dbReference type="InterPro" id="IPR002575">
    <property type="entry name" value="Aminoglycoside_PTrfase"/>
</dbReference>
<sequence length="353" mass="38957">MNSPRCIAEHFAGEQPVLAVEPLGNGLINDTYSVATAVGRFVLQRLNSEVFVRPDWVMANWRRLAAYAAKRAEAGGLRVPGLLIGADGGDVLIDDQGFSWRALEYLGPSESREALSRPAEATAVGEALARFHRLCADLPGEALHDTLPGFHITPTYYETYLQRLELPLRVAADADFRDCVAYIERHAAAIPVLEQAKQRGELVERVIHGDPKLNNFLFRPGSDSIIGLIDLDTVKPGLPHYDIGDCLRSCCHTDGDRFDLSTARRVLGGYLTVCGDLIDAAADESLYAAIWLIPFELGLRFFSDYLDGSRYFKVSDPLHNLRRALAQFRLCDSIAEQRAALESSISKARRGTV</sequence>
<reference evidence="3" key="1">
    <citation type="submission" date="2016-03" db="EMBL/GenBank/DDBJ databases">
        <authorList>
            <person name="Heylen K."/>
            <person name="De Vos P."/>
            <person name="Vekeman B."/>
        </authorList>
    </citation>
    <scope>NUCLEOTIDE SEQUENCE [LARGE SCALE GENOMIC DNA]</scope>
    <source>
        <strain evidence="3">R-45383</strain>
    </source>
</reference>
<dbReference type="PANTHER" id="PTHR21064:SF5">
    <property type="entry name" value="SLR1880 PROTEIN"/>
    <property type="match status" value="1"/>
</dbReference>
<dbReference type="Pfam" id="PF01636">
    <property type="entry name" value="APH"/>
    <property type="match status" value="1"/>
</dbReference>
<name>A0A177P343_9GAMM</name>
<dbReference type="EMBL" id="LUUK01000044">
    <property type="protein sequence ID" value="OAI24686.1"/>
    <property type="molecule type" value="Genomic_DNA"/>
</dbReference>
<gene>
    <name evidence="2" type="ORF">A1355_20270</name>
</gene>
<dbReference type="OrthoDB" id="526037at2"/>
<protein>
    <submittedName>
        <fullName evidence="2">Aminoglycoside phosphotransferase</fullName>
    </submittedName>
</protein>
<evidence type="ECO:0000259" key="1">
    <source>
        <dbReference type="Pfam" id="PF01636"/>
    </source>
</evidence>
<evidence type="ECO:0000313" key="2">
    <source>
        <dbReference type="EMBL" id="OAI24686.1"/>
    </source>
</evidence>
<keyword evidence="2" id="KW-0808">Transferase</keyword>
<dbReference type="RefSeq" id="WP_064025305.1">
    <property type="nucleotide sequence ID" value="NZ_LUUK01000044.1"/>
</dbReference>
<dbReference type="InterPro" id="IPR050249">
    <property type="entry name" value="Pseudomonas-type_ThrB"/>
</dbReference>
<keyword evidence="3" id="KW-1185">Reference proteome</keyword>
<dbReference type="Proteomes" id="UP000077628">
    <property type="component" value="Unassembled WGS sequence"/>
</dbReference>
<dbReference type="Gene3D" id="3.90.1200.10">
    <property type="match status" value="1"/>
</dbReference>
<dbReference type="AlphaFoldDB" id="A0A177P343"/>
<feature type="domain" description="Aminoglycoside phosphotransferase" evidence="1">
    <location>
        <begin position="20"/>
        <end position="269"/>
    </location>
</feature>
<organism evidence="2 3">
    <name type="scientific">Methylomonas koyamae</name>
    <dbReference type="NCBI Taxonomy" id="702114"/>
    <lineage>
        <taxon>Bacteria</taxon>
        <taxon>Pseudomonadati</taxon>
        <taxon>Pseudomonadota</taxon>
        <taxon>Gammaproteobacteria</taxon>
        <taxon>Methylococcales</taxon>
        <taxon>Methylococcaceae</taxon>
        <taxon>Methylomonas</taxon>
    </lineage>
</organism>